<sequence length="96" mass="9749">MGSASHCGYCEGVSGGSCSISLLLVLYALLCQCTLSGLLSQECPLHGHSSCWNGGCLCVVQSTSANGNHPCYGWLIGGRCSSDVPPGSVVSPPSGW</sequence>
<evidence type="ECO:0000313" key="3">
    <source>
        <dbReference type="Proteomes" id="UP000811246"/>
    </source>
</evidence>
<dbReference type="EMBL" id="CM031839">
    <property type="protein sequence ID" value="KAG6675264.1"/>
    <property type="molecule type" value="Genomic_DNA"/>
</dbReference>
<proteinExistence type="predicted"/>
<keyword evidence="1" id="KW-0732">Signal</keyword>
<evidence type="ECO:0008006" key="4">
    <source>
        <dbReference type="Google" id="ProtNLM"/>
    </source>
</evidence>
<gene>
    <name evidence="2" type="ORF">I3842_15G093600</name>
</gene>
<protein>
    <recommendedName>
        <fullName evidence="4">Secreted protein</fullName>
    </recommendedName>
</protein>
<dbReference type="AlphaFoldDB" id="A0A922AEL1"/>
<feature type="chain" id="PRO_5038000721" description="Secreted protein" evidence="1">
    <location>
        <begin position="37"/>
        <end position="96"/>
    </location>
</feature>
<comment type="caution">
    <text evidence="2">The sequence shown here is derived from an EMBL/GenBank/DDBJ whole genome shotgun (WGS) entry which is preliminary data.</text>
</comment>
<evidence type="ECO:0000256" key="1">
    <source>
        <dbReference type="SAM" id="SignalP"/>
    </source>
</evidence>
<dbReference type="Proteomes" id="UP000811246">
    <property type="component" value="Chromosome 15"/>
</dbReference>
<accession>A0A922AEL1</accession>
<name>A0A922AEL1_CARIL</name>
<feature type="signal peptide" evidence="1">
    <location>
        <begin position="1"/>
        <end position="36"/>
    </location>
</feature>
<organism evidence="2 3">
    <name type="scientific">Carya illinoinensis</name>
    <name type="common">Pecan</name>
    <dbReference type="NCBI Taxonomy" id="32201"/>
    <lineage>
        <taxon>Eukaryota</taxon>
        <taxon>Viridiplantae</taxon>
        <taxon>Streptophyta</taxon>
        <taxon>Embryophyta</taxon>
        <taxon>Tracheophyta</taxon>
        <taxon>Spermatophyta</taxon>
        <taxon>Magnoliopsida</taxon>
        <taxon>eudicotyledons</taxon>
        <taxon>Gunneridae</taxon>
        <taxon>Pentapetalae</taxon>
        <taxon>rosids</taxon>
        <taxon>fabids</taxon>
        <taxon>Fagales</taxon>
        <taxon>Juglandaceae</taxon>
        <taxon>Carya</taxon>
    </lineage>
</organism>
<evidence type="ECO:0000313" key="2">
    <source>
        <dbReference type="EMBL" id="KAG6675264.1"/>
    </source>
</evidence>
<reference evidence="2" key="1">
    <citation type="submission" date="2021-01" db="EMBL/GenBank/DDBJ databases">
        <authorList>
            <person name="Lovell J.T."/>
            <person name="Bentley N."/>
            <person name="Bhattarai G."/>
            <person name="Jenkins J.W."/>
            <person name="Sreedasyam A."/>
            <person name="Alarcon Y."/>
            <person name="Bock C."/>
            <person name="Boston L."/>
            <person name="Carlson J."/>
            <person name="Cervantes K."/>
            <person name="Clermont K."/>
            <person name="Krom N."/>
            <person name="Kubenka K."/>
            <person name="Mamidi S."/>
            <person name="Mattison C."/>
            <person name="Monteros M."/>
            <person name="Pisani C."/>
            <person name="Plott C."/>
            <person name="Rajasekar S."/>
            <person name="Rhein H.S."/>
            <person name="Rohla C."/>
            <person name="Song M."/>
            <person name="Hilaire R.S."/>
            <person name="Shu S."/>
            <person name="Wells L."/>
            <person name="Wang X."/>
            <person name="Webber J."/>
            <person name="Heerema R.J."/>
            <person name="Klein P."/>
            <person name="Conner P."/>
            <person name="Grauke L."/>
            <person name="Grimwood J."/>
            <person name="Schmutz J."/>
            <person name="Randall J.J."/>
        </authorList>
    </citation>
    <scope>NUCLEOTIDE SEQUENCE</scope>
    <source>
        <tissue evidence="2">Leaf</tissue>
    </source>
</reference>